<proteinExistence type="predicted"/>
<name>A0AAE9WDD1_9SCHI</name>
<dbReference type="Proteomes" id="UP001212411">
    <property type="component" value="Chromosome 2"/>
</dbReference>
<gene>
    <name evidence="2" type="primary">dad5</name>
    <name evidence="2" type="ORF">SOMG_02948</name>
</gene>
<keyword evidence="3" id="KW-1185">Reference proteome</keyword>
<evidence type="ECO:0000313" key="2">
    <source>
        <dbReference type="EMBL" id="WBW74362.1"/>
    </source>
</evidence>
<dbReference type="EMBL" id="CP115612">
    <property type="protein sequence ID" value="WBW74362.1"/>
    <property type="molecule type" value="Genomic_DNA"/>
</dbReference>
<dbReference type="PANTHER" id="PTHR28289:SF1">
    <property type="entry name" value="DASH COMPLEX SUBUNIT HSK3"/>
    <property type="match status" value="1"/>
</dbReference>
<protein>
    <submittedName>
        <fullName evidence="2">DASH complex subunit Dad5</fullName>
    </submittedName>
</protein>
<dbReference type="InterPro" id="IPR013183">
    <property type="entry name" value="Hsk3-like"/>
</dbReference>
<dbReference type="GeneID" id="80876428"/>
<dbReference type="AlphaFoldDB" id="A0AAE9WDD1"/>
<dbReference type="GO" id="GO:0042729">
    <property type="term" value="C:DASH complex"/>
    <property type="evidence" value="ECO:0007669"/>
    <property type="project" value="TreeGrafter"/>
</dbReference>
<feature type="region of interest" description="Disordered" evidence="1">
    <location>
        <begin position="1"/>
        <end position="26"/>
    </location>
</feature>
<dbReference type="PANTHER" id="PTHR28289">
    <property type="entry name" value="DASH COMPLEX SUBUNIT HSK3"/>
    <property type="match status" value="1"/>
</dbReference>
<evidence type="ECO:0000313" key="3">
    <source>
        <dbReference type="Proteomes" id="UP001212411"/>
    </source>
</evidence>
<dbReference type="GO" id="GO:0051010">
    <property type="term" value="F:microtubule plus-end binding"/>
    <property type="evidence" value="ECO:0007669"/>
    <property type="project" value="TreeGrafter"/>
</dbReference>
<dbReference type="GO" id="GO:0008608">
    <property type="term" value="P:attachment of spindle microtubules to kinetochore"/>
    <property type="evidence" value="ECO:0007669"/>
    <property type="project" value="InterPro"/>
</dbReference>
<sequence length="99" mass="10843">MRRSTIVPTITNTTGNVPSANSHNNFAPSPNQIKAVQMNHLADQLSQLQANLSHLENHVHVTAIQAEAIRRMGALQASLLMASGRVLSESNTTFRQEEK</sequence>
<dbReference type="KEGG" id="som:SOMG_02948"/>
<organism evidence="2 3">
    <name type="scientific">Schizosaccharomyces osmophilus</name>
    <dbReference type="NCBI Taxonomy" id="2545709"/>
    <lineage>
        <taxon>Eukaryota</taxon>
        <taxon>Fungi</taxon>
        <taxon>Dikarya</taxon>
        <taxon>Ascomycota</taxon>
        <taxon>Taphrinomycotina</taxon>
        <taxon>Schizosaccharomycetes</taxon>
        <taxon>Schizosaccharomycetales</taxon>
        <taxon>Schizosaccharomycetaceae</taxon>
        <taxon>Schizosaccharomyces</taxon>
    </lineage>
</organism>
<dbReference type="Pfam" id="PF08227">
    <property type="entry name" value="DASH_Hsk3"/>
    <property type="match status" value="1"/>
</dbReference>
<dbReference type="RefSeq" id="XP_056038605.1">
    <property type="nucleotide sequence ID" value="XM_056181739.1"/>
</dbReference>
<accession>A0AAE9WDD1</accession>
<dbReference type="InterPro" id="IPR042332">
    <property type="entry name" value="Hsk3"/>
</dbReference>
<evidence type="ECO:0000256" key="1">
    <source>
        <dbReference type="SAM" id="MobiDB-lite"/>
    </source>
</evidence>
<reference evidence="2 3" key="1">
    <citation type="journal article" date="2023" name="G3 (Bethesda)">
        <title>A high-quality reference genome for the fission yeast Schizosaccharomyces osmophilus.</title>
        <authorList>
            <person name="Jia G.S."/>
            <person name="Zhang W.C."/>
            <person name="Liang Y."/>
            <person name="Liu X.H."/>
            <person name="Rhind N."/>
            <person name="Pidoux A."/>
            <person name="Brysch-Herzberg M."/>
            <person name="Du L.L."/>
        </authorList>
    </citation>
    <scope>NUCLEOTIDE SEQUENCE [LARGE SCALE GENOMIC DNA]</scope>
    <source>
        <strain evidence="2 3">CBS 15793</strain>
    </source>
</reference>